<reference evidence="3 4" key="1">
    <citation type="submission" date="2024-01" db="EMBL/GenBank/DDBJ databases">
        <title>A draft genome for the cacao thread blight pathogen Marasmiellus scandens.</title>
        <authorList>
            <person name="Baruah I.K."/>
            <person name="Leung J."/>
            <person name="Bukari Y."/>
            <person name="Amoako-Attah I."/>
            <person name="Meinhardt L.W."/>
            <person name="Bailey B.A."/>
            <person name="Cohen S.P."/>
        </authorList>
    </citation>
    <scope>NUCLEOTIDE SEQUENCE [LARGE SCALE GENOMIC DNA]</scope>
    <source>
        <strain evidence="3 4">GH-19</strain>
    </source>
</reference>
<feature type="compositionally biased region" description="Low complexity" evidence="1">
    <location>
        <begin position="122"/>
        <end position="136"/>
    </location>
</feature>
<evidence type="ECO:0000313" key="3">
    <source>
        <dbReference type="EMBL" id="KAK7457835.1"/>
    </source>
</evidence>
<name>A0ABR1JC93_9AGAR</name>
<gene>
    <name evidence="3" type="ORF">VKT23_010179</name>
</gene>
<evidence type="ECO:0000256" key="2">
    <source>
        <dbReference type="SAM" id="SignalP"/>
    </source>
</evidence>
<sequence length="344" mass="36529">MDAAAKVIVVLVEIFAWVVDCVAHNNRFVSGLVAVVVERSAAPVRHFTIQLVIVSLDNGPFTYLDGGCCPSGWYCVVASNGRIGCCLDGEICSGPAPDPITTFGNGGGDSGATRTTADEDTFTTTSTRTRTSLFTSTPSTSLPFNTFGNTTIPTRTTSSSAFVPQATPSPDPGFTNIFVPPTDAQINWSGGGWSDTSSSCGTSQCRKTTIEGQWFTFIAPLNASGASLYIDVTWEITWFDIFINGQLSDITPSDIDTCSWKQIGPLPTGGQANITIVVVGPLRSGRRQTGSIDDWTFEFNGFLVGQKSPTSDSNTDIGHATTSRPTAALFMMVALFVTIIFSGF</sequence>
<dbReference type="EMBL" id="JBANRG010000019">
    <property type="protein sequence ID" value="KAK7457835.1"/>
    <property type="molecule type" value="Genomic_DNA"/>
</dbReference>
<evidence type="ECO:0000313" key="4">
    <source>
        <dbReference type="Proteomes" id="UP001498398"/>
    </source>
</evidence>
<feature type="region of interest" description="Disordered" evidence="1">
    <location>
        <begin position="103"/>
        <end position="136"/>
    </location>
</feature>
<comment type="caution">
    <text evidence="3">The sequence shown here is derived from an EMBL/GenBank/DDBJ whole genome shotgun (WGS) entry which is preliminary data.</text>
</comment>
<protein>
    <submittedName>
        <fullName evidence="3">Uncharacterized protein</fullName>
    </submittedName>
</protein>
<organism evidence="3 4">
    <name type="scientific">Marasmiellus scandens</name>
    <dbReference type="NCBI Taxonomy" id="2682957"/>
    <lineage>
        <taxon>Eukaryota</taxon>
        <taxon>Fungi</taxon>
        <taxon>Dikarya</taxon>
        <taxon>Basidiomycota</taxon>
        <taxon>Agaricomycotina</taxon>
        <taxon>Agaricomycetes</taxon>
        <taxon>Agaricomycetidae</taxon>
        <taxon>Agaricales</taxon>
        <taxon>Marasmiineae</taxon>
        <taxon>Omphalotaceae</taxon>
        <taxon>Marasmiellus</taxon>
    </lineage>
</organism>
<accession>A0ABR1JC93</accession>
<evidence type="ECO:0000256" key="1">
    <source>
        <dbReference type="SAM" id="MobiDB-lite"/>
    </source>
</evidence>
<dbReference type="Proteomes" id="UP001498398">
    <property type="component" value="Unassembled WGS sequence"/>
</dbReference>
<keyword evidence="4" id="KW-1185">Reference proteome</keyword>
<keyword evidence="2" id="KW-0732">Signal</keyword>
<proteinExistence type="predicted"/>
<feature type="signal peptide" evidence="2">
    <location>
        <begin position="1"/>
        <end position="23"/>
    </location>
</feature>
<feature type="chain" id="PRO_5045439315" evidence="2">
    <location>
        <begin position="24"/>
        <end position="344"/>
    </location>
</feature>